<dbReference type="AlphaFoldDB" id="A0A5J6G8P9"/>
<feature type="compositionally biased region" description="Low complexity" evidence="2">
    <location>
        <begin position="39"/>
        <end position="73"/>
    </location>
</feature>
<evidence type="ECO:0008006" key="6">
    <source>
        <dbReference type="Google" id="ProtNLM"/>
    </source>
</evidence>
<dbReference type="Gene3D" id="2.120.10.30">
    <property type="entry name" value="TolB, C-terminal domain"/>
    <property type="match status" value="2"/>
</dbReference>
<name>A0A5J6G8P9_STRKN</name>
<evidence type="ECO:0000313" key="4">
    <source>
        <dbReference type="EMBL" id="QEU90984.1"/>
    </source>
</evidence>
<reference evidence="4 5" key="1">
    <citation type="submission" date="2017-09" db="EMBL/GenBank/DDBJ databases">
        <authorList>
            <person name="Lee N."/>
            <person name="Cho B.-K."/>
        </authorList>
    </citation>
    <scope>NUCLEOTIDE SEQUENCE [LARGE SCALE GENOMIC DNA]</scope>
    <source>
        <strain evidence="4 5">ATCC 12853</strain>
    </source>
</reference>
<dbReference type="KEGG" id="ska:CP970_08890"/>
<dbReference type="SUPFAM" id="SSF82171">
    <property type="entry name" value="DPP6 N-terminal domain-like"/>
    <property type="match status" value="1"/>
</dbReference>
<feature type="signal peptide" evidence="3">
    <location>
        <begin position="1"/>
        <end position="38"/>
    </location>
</feature>
<evidence type="ECO:0000256" key="3">
    <source>
        <dbReference type="SAM" id="SignalP"/>
    </source>
</evidence>
<accession>A0A5J6G8P9</accession>
<comment type="similarity">
    <text evidence="1">Belongs to the TolB family.</text>
</comment>
<dbReference type="PANTHER" id="PTHR36842">
    <property type="entry name" value="PROTEIN TOLB HOMOLOG"/>
    <property type="match status" value="1"/>
</dbReference>
<organism evidence="4 5">
    <name type="scientific">Streptomyces kanamyceticus</name>
    <dbReference type="NCBI Taxonomy" id="1967"/>
    <lineage>
        <taxon>Bacteria</taxon>
        <taxon>Bacillati</taxon>
        <taxon>Actinomycetota</taxon>
        <taxon>Actinomycetes</taxon>
        <taxon>Kitasatosporales</taxon>
        <taxon>Streptomycetaceae</taxon>
        <taxon>Streptomyces</taxon>
    </lineage>
</organism>
<gene>
    <name evidence="4" type="ORF">CP970_08890</name>
</gene>
<dbReference type="Pfam" id="PF07676">
    <property type="entry name" value="PD40"/>
    <property type="match status" value="1"/>
</dbReference>
<dbReference type="InterPro" id="IPR011659">
    <property type="entry name" value="WD40"/>
</dbReference>
<dbReference type="Proteomes" id="UP000325529">
    <property type="component" value="Chromosome"/>
</dbReference>
<evidence type="ECO:0000256" key="1">
    <source>
        <dbReference type="ARBA" id="ARBA00009820"/>
    </source>
</evidence>
<sequence length="457" mass="48537">MRQRGHRGTRGEIVHGTMRAACVAALAGALVALSVAPAATAPRPPAGTATADATTKATTKAATTDRITTSTSGEQADGDAFGPRISADGRFAVFTADAANLVPGDTNHFSDVFVRDLRKGTVDRVSVGSDGVQGDGDSSAQAISADGRYVLFRSHARNLTHWDTPPPDGAGDDIYLHDRRTGSTKRMSVALDGGTAYAANATMSADARFIAFNAKADRMETDPPDLFGAVYVLDRRTGAVERVTNRARPDNPALLQGLSADGRYVAYTQLVPRSSCGRTLVHDRRTGTEEQVNVKPDGTPAARYAMPASLSADGRTIAFDYWGDEELVPGETPSSASTVYVRDLRKDVTRRVKAGPAGEDRVREPEISPDGRYVAYHADPRLTEGRLGPANVYLRDLRTGGTRLVSESVNGGPVTDLAVSVSSVGADARYAGLSSESAQLVRDDTNSHFDGFVRRLR</sequence>
<proteinExistence type="inferred from homology"/>
<dbReference type="InterPro" id="IPR011042">
    <property type="entry name" value="6-blade_b-propeller_TolB-like"/>
</dbReference>
<keyword evidence="3" id="KW-0732">Signal</keyword>
<feature type="region of interest" description="Disordered" evidence="2">
    <location>
        <begin position="39"/>
        <end position="82"/>
    </location>
</feature>
<evidence type="ECO:0000256" key="2">
    <source>
        <dbReference type="SAM" id="MobiDB-lite"/>
    </source>
</evidence>
<feature type="chain" id="PRO_5023880864" description="WD40 repeat protein" evidence="3">
    <location>
        <begin position="39"/>
        <end position="457"/>
    </location>
</feature>
<evidence type="ECO:0000313" key="5">
    <source>
        <dbReference type="Proteomes" id="UP000325529"/>
    </source>
</evidence>
<keyword evidence="5" id="KW-1185">Reference proteome</keyword>
<protein>
    <recommendedName>
        <fullName evidence="6">WD40 repeat protein</fullName>
    </recommendedName>
</protein>
<dbReference type="EMBL" id="CP023699">
    <property type="protein sequence ID" value="QEU90984.1"/>
    <property type="molecule type" value="Genomic_DNA"/>
</dbReference>